<reference evidence="5 6" key="1">
    <citation type="submission" date="2019-08" db="EMBL/GenBank/DDBJ databases">
        <authorList>
            <person name="Wang G."/>
            <person name="Xu Z."/>
        </authorList>
    </citation>
    <scope>NUCLEOTIDE SEQUENCE [LARGE SCALE GENOMIC DNA]</scope>
    <source>
        <strain evidence="5 6">ZX</strain>
    </source>
</reference>
<sequence length="157" mass="17939">MTSSILTGFAIALATVFVMEGVAYTVHRYVMHGIGWSLHRSHHRPRSGPFEANDAFGLMFAALSLALILRSTWREWPYWIGIGMALYGLLYALLHDGLVHRRFPFVHAPRRGYLLRLIKAHHIHHAVRTREGAVSFGFLYAPPVEALAKRVRQRLRD</sequence>
<organism evidence="5 6">
    <name type="scientific">Sphingomonas montanisoli</name>
    <dbReference type="NCBI Taxonomy" id="2606412"/>
    <lineage>
        <taxon>Bacteria</taxon>
        <taxon>Pseudomonadati</taxon>
        <taxon>Pseudomonadota</taxon>
        <taxon>Alphaproteobacteria</taxon>
        <taxon>Sphingomonadales</taxon>
        <taxon>Sphingomonadaceae</taxon>
        <taxon>Sphingomonas</taxon>
    </lineage>
</organism>
<gene>
    <name evidence="5" type="ORF">FYJ91_06740</name>
</gene>
<comment type="caution">
    <text evidence="5">The sequence shown here is derived from an EMBL/GenBank/DDBJ whole genome shotgun (WGS) entry which is preliminary data.</text>
</comment>
<feature type="transmembrane region" description="Helical" evidence="4">
    <location>
        <begin position="76"/>
        <end position="94"/>
    </location>
</feature>
<name>A0A5D9C761_9SPHN</name>
<dbReference type="EMBL" id="VTOU01000002">
    <property type="protein sequence ID" value="TZG27306.1"/>
    <property type="molecule type" value="Genomic_DNA"/>
</dbReference>
<evidence type="ECO:0000256" key="4">
    <source>
        <dbReference type="SAM" id="Phobius"/>
    </source>
</evidence>
<dbReference type="RefSeq" id="WP_149521522.1">
    <property type="nucleotide sequence ID" value="NZ_VTOU01000002.1"/>
</dbReference>
<accession>A0A5D9C761</accession>
<dbReference type="InterPro" id="IPR045019">
    <property type="entry name" value="BETA-OHASE-like"/>
</dbReference>
<proteinExistence type="inferred from homology"/>
<evidence type="ECO:0000313" key="6">
    <source>
        <dbReference type="Proteomes" id="UP000322077"/>
    </source>
</evidence>
<keyword evidence="4" id="KW-0812">Transmembrane</keyword>
<protein>
    <submittedName>
        <fullName evidence="5">Beta-carotene hydroxylase</fullName>
    </submittedName>
</protein>
<keyword evidence="6" id="KW-1185">Reference proteome</keyword>
<evidence type="ECO:0000256" key="3">
    <source>
        <dbReference type="ARBA" id="ARBA00023002"/>
    </source>
</evidence>
<dbReference type="Proteomes" id="UP000322077">
    <property type="component" value="Unassembled WGS sequence"/>
</dbReference>
<dbReference type="GO" id="GO:0010291">
    <property type="term" value="F:beta-carotene 3-hydroxylase activity"/>
    <property type="evidence" value="ECO:0007669"/>
    <property type="project" value="TreeGrafter"/>
</dbReference>
<dbReference type="GO" id="GO:0016119">
    <property type="term" value="P:carotene metabolic process"/>
    <property type="evidence" value="ECO:0007669"/>
    <property type="project" value="TreeGrafter"/>
</dbReference>
<keyword evidence="4" id="KW-0472">Membrane</keyword>
<dbReference type="PANTHER" id="PTHR31899:SF9">
    <property type="entry name" value="BETA-CAROTENE 3-HYDROXYLASE 1, CHLOROPLASTIC"/>
    <property type="match status" value="1"/>
</dbReference>
<dbReference type="GO" id="GO:0016123">
    <property type="term" value="P:xanthophyll biosynthetic process"/>
    <property type="evidence" value="ECO:0007669"/>
    <property type="project" value="TreeGrafter"/>
</dbReference>
<keyword evidence="3" id="KW-0560">Oxidoreductase</keyword>
<evidence type="ECO:0000256" key="2">
    <source>
        <dbReference type="ARBA" id="ARBA00022746"/>
    </source>
</evidence>
<dbReference type="AlphaFoldDB" id="A0A5D9C761"/>
<dbReference type="PANTHER" id="PTHR31899">
    <property type="entry name" value="BETA-CAROTENE 3-HYDROXYLASE 1, CHLOROPLASTIC"/>
    <property type="match status" value="1"/>
</dbReference>
<keyword evidence="2" id="KW-0125">Carotenoid biosynthesis</keyword>
<feature type="transmembrane region" description="Helical" evidence="4">
    <location>
        <begin position="6"/>
        <end position="31"/>
    </location>
</feature>
<evidence type="ECO:0000256" key="1">
    <source>
        <dbReference type="ARBA" id="ARBA00009324"/>
    </source>
</evidence>
<feature type="transmembrane region" description="Helical" evidence="4">
    <location>
        <begin position="52"/>
        <end position="70"/>
    </location>
</feature>
<keyword evidence="4" id="KW-1133">Transmembrane helix</keyword>
<evidence type="ECO:0000313" key="5">
    <source>
        <dbReference type="EMBL" id="TZG27306.1"/>
    </source>
</evidence>
<comment type="similarity">
    <text evidence="1">Belongs to the sterol desaturase family.</text>
</comment>